<evidence type="ECO:0000256" key="8">
    <source>
        <dbReference type="ARBA" id="ARBA00022771"/>
    </source>
</evidence>
<dbReference type="GO" id="GO:0006099">
    <property type="term" value="P:tricarboxylic acid cycle"/>
    <property type="evidence" value="ECO:0007669"/>
    <property type="project" value="UniProtKB-UniPathway"/>
</dbReference>
<feature type="binding site" evidence="19">
    <location>
        <position position="2223"/>
    </location>
    <ligand>
        <name>FAD</name>
        <dbReference type="ChEBI" id="CHEBI:57692"/>
    </ligand>
</feature>
<keyword evidence="26" id="KW-1185">Reference proteome</keyword>
<evidence type="ECO:0000256" key="11">
    <source>
        <dbReference type="ARBA" id="ARBA00022833"/>
    </source>
</evidence>
<dbReference type="InterPro" id="IPR015939">
    <property type="entry name" value="Fum_Rdtase/Succ_DH_flav-like_C"/>
</dbReference>
<dbReference type="PANTHER" id="PTHR11632">
    <property type="entry name" value="SUCCINATE DEHYDROGENASE 2 FLAVOPROTEIN SUBUNIT"/>
    <property type="match status" value="1"/>
</dbReference>
<accession>A0A0J7L7M0</accession>
<keyword evidence="6 19" id="KW-0285">Flavoprotein</keyword>
<keyword evidence="15" id="KW-0496">Mitochondrion</keyword>
<dbReference type="NCBIfam" id="TIGR01816">
    <property type="entry name" value="sdhA_forward"/>
    <property type="match status" value="1"/>
</dbReference>
<evidence type="ECO:0000256" key="3">
    <source>
        <dbReference type="ARBA" id="ARBA00008040"/>
    </source>
</evidence>
<evidence type="ECO:0000313" key="25">
    <source>
        <dbReference type="EMBL" id="KMR00218.1"/>
    </source>
</evidence>
<dbReference type="Gene3D" id="3.30.160.60">
    <property type="entry name" value="Classic Zinc Finger"/>
    <property type="match status" value="1"/>
</dbReference>
<feature type="region of interest" description="Disordered" evidence="23">
    <location>
        <begin position="198"/>
        <end position="288"/>
    </location>
</feature>
<dbReference type="InterPro" id="IPR037099">
    <property type="entry name" value="Fum_R/Succ_DH_flav-like_C_sf"/>
</dbReference>
<feature type="region of interest" description="Disordered" evidence="23">
    <location>
        <begin position="42"/>
        <end position="78"/>
    </location>
</feature>
<evidence type="ECO:0000256" key="9">
    <source>
        <dbReference type="ARBA" id="ARBA00022792"/>
    </source>
</evidence>
<evidence type="ECO:0000256" key="14">
    <source>
        <dbReference type="ARBA" id="ARBA00023002"/>
    </source>
</evidence>
<dbReference type="Gene3D" id="1.20.58.100">
    <property type="entry name" value="Fumarate reductase/succinate dehydrogenase flavoprotein-like, C-terminal domain"/>
    <property type="match status" value="2"/>
</dbReference>
<comment type="similarity">
    <text evidence="3 22">Belongs to the FAD-dependent oxidoreductase 2 family. FRD/SDH subfamily.</text>
</comment>
<evidence type="ECO:0000256" key="2">
    <source>
        <dbReference type="ARBA" id="ARBA00004788"/>
    </source>
</evidence>
<feature type="binding site" evidence="18">
    <location>
        <position position="2256"/>
    </location>
    <ligand>
        <name>substrate</name>
    </ligand>
</feature>
<evidence type="ECO:0000256" key="21">
    <source>
        <dbReference type="PROSITE-ProRule" id="PRU01371"/>
    </source>
</evidence>
<comment type="caution">
    <text evidence="25">The sequence shown here is derived from an EMBL/GenBank/DDBJ whole genome shotgun (WGS) entry which is preliminary data.</text>
</comment>
<feature type="domain" description="C2HC/C3H-type" evidence="24">
    <location>
        <begin position="9"/>
        <end position="38"/>
    </location>
</feature>
<dbReference type="SUPFAM" id="SSF46977">
    <property type="entry name" value="Succinate dehydrogenase/fumarate reductase flavoprotein C-terminal domain"/>
    <property type="match status" value="2"/>
</dbReference>
<feature type="compositionally biased region" description="Polar residues" evidence="23">
    <location>
        <begin position="208"/>
        <end position="220"/>
    </location>
</feature>
<dbReference type="Pfam" id="PF02910">
    <property type="entry name" value="Succ_DH_flav_C"/>
    <property type="match status" value="2"/>
</dbReference>
<feature type="compositionally biased region" description="Polar residues" evidence="23">
    <location>
        <begin position="1390"/>
        <end position="1403"/>
    </location>
</feature>
<dbReference type="Proteomes" id="UP000036403">
    <property type="component" value="Unassembled WGS sequence"/>
</dbReference>
<dbReference type="NCBIfam" id="TIGR01812">
    <property type="entry name" value="sdhA_frdA_Gneg"/>
    <property type="match status" value="2"/>
</dbReference>
<evidence type="ECO:0000256" key="6">
    <source>
        <dbReference type="ARBA" id="ARBA00022630"/>
    </source>
</evidence>
<sequence>MDADAPPPILLPCAICARTFMPQSLEKHARICERAVAKKRKPFDSAKQRIQGTELAEFLPKQEPRRHHQDERTRSSWKKTHDDFLRTIREARGEIMDSSNKQCNSLISSGPPTRANEKGTCPTCNRQFGIKAYDRHVAWCRDRIDRMPMSPATNLAKERLEARMRYKAPVIKNRRAINREKYSPGSAVNQGAKISVSSPTLVKPKESVSVTNNSRQSPAKQKSALVKRPGQLKESPISSGPMKSRLIDRTNKLNPDSASSNEITSPTILSRKQSDRNETISQRIPNDEMRNREICSAKTQKNIVSARSQGHPTINDVAVNDKTLGVIVQPCRIHADKDDQLVTWKQISRKKNNLQYNDPIVSYNFSQEFQLLDLDRRCSRGNEIVSIGKEDRTEKELLITKDDFTQVNDELKNSVVDKLGSDKLIWLNGIQNLNQTYLIKDSEDIYNEPPEILHNKRMLIKHSPRVEFYFKDREDEKEINKTKSDRKTIASDGEIRIAEQELKMNIKNKEDTEAKIMEHKVEKLKTDSKDGKDNWKVNNKEAEVIERKIEKLNIDTEDKDNRRLIDEEDRVEDYDVKKLEENIKDTRDSQRMDDTDIAEFDKLSVNKEDKKDKQIAINNGVIESIKYTVMEENEQNLSDFDEYIQLLQDASKEYKESFKKSKVSSTDNNNDLILDLLRNFFEPPYSKHEDPTLHADDKNSLTFSDNFINHTQDHLNLKDEMLQYESDTCCNLLKLQENAADLICNHSNNMMSLNSCSNRADFEDETPPCQSNVICCNSLDLTENIKVISSSASSRAISPEKDSTKNAEETEMNEEVCENGLIILYNKDSERNLKELNSEISLPQNSEILANESNACTNNIPLKVNRQRQEQFFDFDNFENIEDCLKNGKTDFNLNTDERSNDKSSRSIIKTEVTTSEDLRKITADNVDNEEFDYSSDNILCVGEHNTRGANDLVSSVTLKDNVETQYRLDRTFLKTSVNFSKGVSDLTGRAAKERPVNSIEIKHKIRESMNRLRGSTDSLISSIEFIDLANIRRPKTNYAYEQESIEIIRPRWSKAFRGLPDIKNDSAETREDSERSYWERASKISRNRLIDLDSIHAGYKFANNKRNPRVRILPPVSSPLFERSGTSKDYDPFLLAEQQMNDLLSDMSDQSMTGSPKLQQTHDNLYPLSHSSAFVKYPISRGRSSLIEPPVEFDDLASDFSSDSTETNSISREIFLSKPVLSSKDITDVTGLKPVKELGRRVIIDKSKALGVDERRGVVGSADRSRKIFDKVTPMATKSLINRSNSIRASSAPRTNLGSDRKISNDVRKVQGSTIIEDQSLSRSSDQSLNQSNNNYSSLSGSNLSLSSIISSSELDVKRSNSMFDELMTCFKEDDFNLRSFLNNESFDLSSSGGDRQRNGSLISDGELSSPDSYKPRDHSKLSNDSAYSSLNRKYSHHGRSTNDVIGRLDEDNYPLIDHCYDVVIVGAGGAGLRAAFGLGNKGYRVAVVSKLFPTRSHTVAAQGGINAAIAEEKEDNWLYHMYDTVKGSDWLGDQDAIHLLAREAPRAVYELENYGCPFSRTEDGKIYQRAFGGQSLKFGKGGQAKRTCAVADRTGHAVLHTLYGQSLRYDVHYFIEYFALDLLMHGRCCKGILAWELETGLLHRFRAHHTVIATGGAGRCYFSCTAAHACTGDGMAIACRAGLPLQDMEFVQFHPTGIYGSGILITEGSRGEGGKLLNSKGEFFMEKYAPVAKDLASRDIVSRAITVEILEGRGVGPKKDHIYLQLSHLPAKLIRERLPGISHLAWVFAGVDVKKQPIPVIPTVHYNMGGIPTNWRAQVLTRENEEDRPIEGLWSAGETACASVHGANRLGANSLLELVVFGRAIADQIDCIARPGERHEDLSPVQDQSLIWNTELVEALELQNMMLVCMHIVYAAENRKESRGSHFREDFKDRIDEYDYTRSLEGQKKRPYAEHWRKHTLTWAQEDASNKLGLPLLSNRKLHHTPDGRAAKISDAISKQYPLVDHTYDAVVVGAGGAGLRAAYGLVAEGFKTAVVTKLFPTRSHTVAAQGGINAALGNMEDDKWQWHMYDTVKGSDWLGDQDAIHYMTREAPNAVIELENCGMPFSRTTDGKIYQRAFGGQSLKFGKGGQAHRCCCVADRTGHSLLHTLYGQSLSYDCNYFVEYFALDLLMEDGECRGVIALCLEDGTLHRFRAKNTVLATGGYGRAYFSCTSAHTCTGDGTAMVSRANLPNQDLEFVQFHPTGIYGAGCLITEGSRGEGGYLINSEGERFMERYAPVAKDLASRDVVSRSMTMEIREGRGVGPEKDHIYLQLHHLPAEQLAARLPGISETAMIFAGVDVTREPIPVLPTVHYNMGGVPTNYKGQVLTRENNEDKVVPGLYACGEAGCASVHGANRLGANSLLDLVVFGRACAKTIAQENKPGETIGSLKPNAGEETVANLDWIRNANGSISTAELRLTMQKTMQTHAAVFREAQTLQEGCRKMLDLYKKLDELKVADRSLIWNSDLVETLELQNLMVNAMQTITGAENRKESRGAHAREDYKDRIDEYDYSKPIENQQPKSFDHHWRKHTLSKINPKTGEVSLDYRPVIDVTLNEQECATVPPAIRSY</sequence>
<evidence type="ECO:0000256" key="4">
    <source>
        <dbReference type="ARBA" id="ARBA00022448"/>
    </source>
</evidence>
<dbReference type="STRING" id="67767.A0A0J7L7M0"/>
<dbReference type="GO" id="GO:0008177">
    <property type="term" value="F:succinate dehydrogenase (quinone) activity"/>
    <property type="evidence" value="ECO:0007669"/>
    <property type="project" value="UniProtKB-EC"/>
</dbReference>
<dbReference type="EC" id="1.3.5.1" evidence="22"/>
<dbReference type="PROSITE" id="PS00504">
    <property type="entry name" value="FRD_SDH_FAD_BINDING"/>
    <property type="match status" value="2"/>
</dbReference>
<dbReference type="InterPro" id="IPR036188">
    <property type="entry name" value="FAD/NAD-bd_sf"/>
</dbReference>
<dbReference type="Pfam" id="PF00890">
    <property type="entry name" value="FAD_binding_2"/>
    <property type="match status" value="2"/>
</dbReference>
<feature type="modified residue" description="Tele-8alpha-FAD histidine" evidence="20">
    <location>
        <position position="2047"/>
    </location>
</feature>
<keyword evidence="11" id="KW-0862">Zinc</keyword>
<feature type="binding site" evidence="19">
    <location>
        <begin position="2404"/>
        <end position="2405"/>
    </location>
    <ligand>
        <name>FAD</name>
        <dbReference type="ChEBI" id="CHEBI:57692"/>
    </ligand>
</feature>
<feature type="binding site" evidence="18">
    <location>
        <position position="2399"/>
    </location>
    <ligand>
        <name>substrate</name>
    </ligand>
</feature>
<keyword evidence="8 21" id="KW-0863">Zinc-finger</keyword>
<dbReference type="GO" id="GO:0045273">
    <property type="term" value="C:respiratory chain complex II (succinate dehydrogenase)"/>
    <property type="evidence" value="ECO:0007669"/>
    <property type="project" value="UniProtKB-ARBA"/>
</dbReference>
<evidence type="ECO:0000256" key="20">
    <source>
        <dbReference type="PIRSR" id="PIRSR611281-4"/>
    </source>
</evidence>
<keyword evidence="12 22" id="KW-0809">Transit peptide</keyword>
<dbReference type="GO" id="GO:0009055">
    <property type="term" value="F:electron transfer activity"/>
    <property type="evidence" value="ECO:0007669"/>
    <property type="project" value="TreeGrafter"/>
</dbReference>
<dbReference type="InterPro" id="IPR049899">
    <property type="entry name" value="Znf_C2HC_C3H"/>
</dbReference>
<feature type="binding site" evidence="19">
    <location>
        <begin position="2016"/>
        <end position="2021"/>
    </location>
    <ligand>
        <name>FAD</name>
        <dbReference type="ChEBI" id="CHEBI:57692"/>
    </ligand>
</feature>
<feature type="binding site" evidence="18">
    <location>
        <position position="2355"/>
    </location>
    <ligand>
        <name>substrate</name>
    </ligand>
</feature>
<dbReference type="GO" id="GO:0008270">
    <property type="term" value="F:zinc ion binding"/>
    <property type="evidence" value="ECO:0007669"/>
    <property type="project" value="UniProtKB-KW"/>
</dbReference>
<comment type="catalytic activity">
    <reaction evidence="22">
        <text>a quinone + succinate = fumarate + a quinol</text>
        <dbReference type="Rhea" id="RHEA:40523"/>
        <dbReference type="ChEBI" id="CHEBI:24646"/>
        <dbReference type="ChEBI" id="CHEBI:29806"/>
        <dbReference type="ChEBI" id="CHEBI:30031"/>
        <dbReference type="ChEBI" id="CHEBI:132124"/>
        <dbReference type="EC" id="1.3.5.1"/>
    </reaction>
</comment>
<dbReference type="FunFam" id="3.90.700.10:FF:000001">
    <property type="entry name" value="Mitochondrial succinate dehydrogenase flavoprotein subunit"/>
    <property type="match status" value="2"/>
</dbReference>
<feature type="region of interest" description="Disordered" evidence="23">
    <location>
        <begin position="1285"/>
        <end position="1342"/>
    </location>
</feature>
<reference evidence="25 26" key="1">
    <citation type="submission" date="2015-04" db="EMBL/GenBank/DDBJ databases">
        <title>Lasius niger genome sequencing.</title>
        <authorList>
            <person name="Konorov E.A."/>
            <person name="Nikitin M.A."/>
            <person name="Kirill M.V."/>
            <person name="Chang P."/>
        </authorList>
    </citation>
    <scope>NUCLEOTIDE SEQUENCE [LARGE SCALE GENOMIC DNA]</scope>
    <source>
        <tissue evidence="25">Whole</tissue>
    </source>
</reference>
<dbReference type="PaxDb" id="67767-A0A0J7L7M0"/>
<feature type="compositionally biased region" description="Low complexity" evidence="23">
    <location>
        <begin position="1322"/>
        <end position="1342"/>
    </location>
</feature>
<dbReference type="UniPathway" id="UPA00223">
    <property type="reaction ID" value="UER01006"/>
</dbReference>
<gene>
    <name evidence="25" type="ORF">RF55_1049</name>
</gene>
<dbReference type="Gene3D" id="4.10.80.40">
    <property type="entry name" value="succinate dehydrogenase protein domain"/>
    <property type="match status" value="2"/>
</dbReference>
<comment type="subcellular location">
    <subcellularLocation>
        <location evidence="1 22">Mitochondrion inner membrane</location>
        <topology evidence="1 22">Peripheral membrane protein</topology>
        <orientation evidence="1 22">Matrix side</orientation>
    </subcellularLocation>
</comment>
<dbReference type="GO" id="GO:0006121">
    <property type="term" value="P:mitochondrial electron transport, succinate to ubiquinone"/>
    <property type="evidence" value="ECO:0007669"/>
    <property type="project" value="TreeGrafter"/>
</dbReference>
<evidence type="ECO:0000256" key="13">
    <source>
        <dbReference type="ARBA" id="ARBA00022982"/>
    </source>
</evidence>
<dbReference type="PANTHER" id="PTHR11632:SF51">
    <property type="entry name" value="SUCCINATE DEHYDROGENASE [UBIQUINONE] FLAVOPROTEIN SUBUNIT, MITOCHONDRIAL"/>
    <property type="match status" value="1"/>
</dbReference>
<evidence type="ECO:0000256" key="7">
    <source>
        <dbReference type="ARBA" id="ARBA00022723"/>
    </source>
</evidence>
<keyword evidence="9" id="KW-0999">Mitochondrion inner membrane</keyword>
<evidence type="ECO:0000256" key="10">
    <source>
        <dbReference type="ARBA" id="ARBA00022827"/>
    </source>
</evidence>
<feature type="binding site" evidence="19">
    <location>
        <position position="2388"/>
    </location>
    <ligand>
        <name>FAD</name>
        <dbReference type="ChEBI" id="CHEBI:57692"/>
    </ligand>
</feature>
<evidence type="ECO:0000256" key="5">
    <source>
        <dbReference type="ARBA" id="ARBA00022532"/>
    </source>
</evidence>
<feature type="compositionally biased region" description="Basic and acidic residues" evidence="23">
    <location>
        <begin position="60"/>
        <end position="78"/>
    </location>
</feature>
<comment type="cofactor">
    <cofactor evidence="19">
        <name>FAD</name>
        <dbReference type="ChEBI" id="CHEBI:57692"/>
    </cofactor>
    <text evidence="19">Flavinylated by SdhE, about 5% flavinylation occurs in the absence of SdhE.</text>
</comment>
<dbReference type="SUPFAM" id="SSF51905">
    <property type="entry name" value="FAD/NAD(P)-binding domain"/>
    <property type="match status" value="2"/>
</dbReference>
<feature type="compositionally biased region" description="Polar residues" evidence="23">
    <location>
        <begin position="1285"/>
        <end position="1299"/>
    </location>
</feature>
<evidence type="ECO:0000256" key="18">
    <source>
        <dbReference type="PIRSR" id="PIRSR611281-2"/>
    </source>
</evidence>
<feature type="compositionally biased region" description="Polar residues" evidence="23">
    <location>
        <begin position="252"/>
        <end position="271"/>
    </location>
</feature>
<dbReference type="FunFam" id="4.10.80.40:FF:000004">
    <property type="entry name" value="Succinate dehydrogenase [ubiquinone] flavoprotein subunit, mitochondrial"/>
    <property type="match status" value="1"/>
</dbReference>
<dbReference type="GO" id="GO:0050660">
    <property type="term" value="F:flavin adenine dinucleotide binding"/>
    <property type="evidence" value="ECO:0007669"/>
    <property type="project" value="InterPro"/>
</dbReference>
<evidence type="ECO:0000313" key="26">
    <source>
        <dbReference type="Proteomes" id="UP000036403"/>
    </source>
</evidence>
<evidence type="ECO:0000256" key="1">
    <source>
        <dbReference type="ARBA" id="ARBA00004443"/>
    </source>
</evidence>
<keyword evidence="4 22" id="KW-0813">Transport</keyword>
<comment type="pathway">
    <text evidence="2 22">Carbohydrate metabolism; tricarboxylic acid cycle; fumarate from succinate (eukaryal route): step 1/1.</text>
</comment>
<evidence type="ECO:0000256" key="15">
    <source>
        <dbReference type="ARBA" id="ARBA00023128"/>
    </source>
</evidence>
<dbReference type="InterPro" id="IPR011281">
    <property type="entry name" value="Succ_DH_flav_su_fwd"/>
</dbReference>
<feature type="active site" description="Proton acceptor" evidence="17">
    <location>
        <position position="2288"/>
    </location>
</feature>
<dbReference type="PROSITE" id="PS52027">
    <property type="entry name" value="ZF_C2HC_C3H"/>
    <property type="match status" value="1"/>
</dbReference>
<keyword evidence="7" id="KW-0479">Metal-binding</keyword>
<dbReference type="Gene3D" id="3.90.700.10">
    <property type="entry name" value="Succinate dehydrogenase/fumarate reductase flavoprotein, catalytic domain"/>
    <property type="match status" value="2"/>
</dbReference>
<keyword evidence="14 22" id="KW-0560">Oxidoreductase</keyword>
<dbReference type="Gene3D" id="3.50.50.60">
    <property type="entry name" value="FAD/NAD(P)-binding domain"/>
    <property type="match status" value="2"/>
</dbReference>
<evidence type="ECO:0000256" key="23">
    <source>
        <dbReference type="SAM" id="MobiDB-lite"/>
    </source>
</evidence>
<keyword evidence="10 19" id="KW-0274">FAD</keyword>
<evidence type="ECO:0000256" key="19">
    <source>
        <dbReference type="PIRSR" id="PIRSR611281-3"/>
    </source>
</evidence>
<dbReference type="OrthoDB" id="10066537at2759"/>
<dbReference type="InterPro" id="IPR003953">
    <property type="entry name" value="FAD-dep_OxRdtase_2_FAD-bd"/>
</dbReference>
<dbReference type="Pfam" id="PF13913">
    <property type="entry name" value="zf-C2HC_2"/>
    <property type="match status" value="2"/>
</dbReference>
<feature type="region of interest" description="Disordered" evidence="23">
    <location>
        <begin position="1390"/>
        <end position="1426"/>
    </location>
</feature>
<dbReference type="InterPro" id="IPR027477">
    <property type="entry name" value="Succ_DH/fumarate_Rdtase_cat_sf"/>
</dbReference>
<dbReference type="EMBL" id="LBMM01000341">
    <property type="protein sequence ID" value="KMR00218.1"/>
    <property type="molecule type" value="Genomic_DNA"/>
</dbReference>
<evidence type="ECO:0000259" key="24">
    <source>
        <dbReference type="PROSITE" id="PS52027"/>
    </source>
</evidence>
<keyword evidence="5 22" id="KW-0816">Tricarboxylic acid cycle</keyword>
<evidence type="ECO:0000256" key="16">
    <source>
        <dbReference type="ARBA" id="ARBA00023136"/>
    </source>
</evidence>
<organism evidence="25 26">
    <name type="scientific">Lasius niger</name>
    <name type="common">Black garden ant</name>
    <dbReference type="NCBI Taxonomy" id="67767"/>
    <lineage>
        <taxon>Eukaryota</taxon>
        <taxon>Metazoa</taxon>
        <taxon>Ecdysozoa</taxon>
        <taxon>Arthropoda</taxon>
        <taxon>Hexapoda</taxon>
        <taxon>Insecta</taxon>
        <taxon>Pterygota</taxon>
        <taxon>Neoptera</taxon>
        <taxon>Endopterygota</taxon>
        <taxon>Hymenoptera</taxon>
        <taxon>Apocrita</taxon>
        <taxon>Aculeata</taxon>
        <taxon>Formicoidea</taxon>
        <taxon>Formicidae</taxon>
        <taxon>Formicinae</taxon>
        <taxon>Lasius</taxon>
        <taxon>Lasius</taxon>
    </lineage>
</organism>
<dbReference type="FunFam" id="3.50.50.60:FF:000482">
    <property type="entry name" value="Succinate dehydrogenase complex, subunit A, flavoprotein (Fp)"/>
    <property type="match status" value="1"/>
</dbReference>
<keyword evidence="16 22" id="KW-0472">Membrane</keyword>
<dbReference type="FunFam" id="1.20.58.100:FF:000001">
    <property type="entry name" value="Succinate dehydrogenase flavoprotein subunit (SdhA)"/>
    <property type="match status" value="1"/>
</dbReference>
<dbReference type="GO" id="GO:0005743">
    <property type="term" value="C:mitochondrial inner membrane"/>
    <property type="evidence" value="ECO:0007669"/>
    <property type="project" value="UniProtKB-SubCell"/>
</dbReference>
<feature type="compositionally biased region" description="Basic and acidic residues" evidence="23">
    <location>
        <begin position="1300"/>
        <end position="1310"/>
    </location>
</feature>
<evidence type="ECO:0000256" key="17">
    <source>
        <dbReference type="PIRSR" id="PIRSR611281-1"/>
    </source>
</evidence>
<feature type="binding site" evidence="19">
    <location>
        <begin position="2039"/>
        <end position="2054"/>
    </location>
    <ligand>
        <name>FAD</name>
        <dbReference type="ChEBI" id="CHEBI:57692"/>
    </ligand>
</feature>
<dbReference type="InterPro" id="IPR030664">
    <property type="entry name" value="SdhA/FrdA/AprA"/>
</dbReference>
<protein>
    <recommendedName>
        <fullName evidence="22">Succinate dehydrogenase [ubiquinone] flavoprotein subunit, mitochondrial</fullName>
        <ecNumber evidence="22">1.3.5.1</ecNumber>
    </recommendedName>
</protein>
<evidence type="ECO:0000256" key="22">
    <source>
        <dbReference type="RuleBase" id="RU362051"/>
    </source>
</evidence>
<comment type="function">
    <text evidence="22">Flavoprotein (FP) subunit of succinate dehydrogenase (SDH) that is involved in complex II of the mitochondrial electron transport chain and is responsible for transferring electrons from succinate to ubiquinone (coenzyme Q).</text>
</comment>
<dbReference type="InterPro" id="IPR003952">
    <property type="entry name" value="FRD_SDH_FAD_BS"/>
</dbReference>
<keyword evidence="13 22" id="KW-0249">Electron transport</keyword>
<dbReference type="FunFam" id="3.50.50.60:FF:001062">
    <property type="entry name" value="Succinate dehydrogenase complex, subunit A, flavoprotein (Fp)"/>
    <property type="match status" value="1"/>
</dbReference>
<feature type="binding site" evidence="18">
    <location>
        <position position="2244"/>
    </location>
    <ligand>
        <name>substrate</name>
    </ligand>
</feature>
<dbReference type="SUPFAM" id="SSF56425">
    <property type="entry name" value="Succinate dehydrogenase/fumarate reductase flavoprotein, catalytic domain"/>
    <property type="match status" value="2"/>
</dbReference>
<name>A0A0J7L7M0_LASNI</name>
<evidence type="ECO:0000256" key="12">
    <source>
        <dbReference type="ARBA" id="ARBA00022946"/>
    </source>
</evidence>
<proteinExistence type="inferred from homology"/>
<dbReference type="InterPro" id="IPR014006">
    <property type="entry name" value="Succ_Dhase_FrdA_Gneg"/>
</dbReference>